<dbReference type="EMBL" id="CAJVPL010001299">
    <property type="protein sequence ID" value="CAG8563752.1"/>
    <property type="molecule type" value="Genomic_DNA"/>
</dbReference>
<gene>
    <name evidence="2" type="ORF">AGERDE_LOCUS7281</name>
</gene>
<protein>
    <submittedName>
        <fullName evidence="2">3714_t:CDS:1</fullName>
    </submittedName>
</protein>
<dbReference type="Proteomes" id="UP000789831">
    <property type="component" value="Unassembled WGS sequence"/>
</dbReference>
<evidence type="ECO:0000256" key="1">
    <source>
        <dbReference type="SAM" id="MobiDB-lite"/>
    </source>
</evidence>
<accession>A0A9N9BHB1</accession>
<organism evidence="2 3">
    <name type="scientific">Ambispora gerdemannii</name>
    <dbReference type="NCBI Taxonomy" id="144530"/>
    <lineage>
        <taxon>Eukaryota</taxon>
        <taxon>Fungi</taxon>
        <taxon>Fungi incertae sedis</taxon>
        <taxon>Mucoromycota</taxon>
        <taxon>Glomeromycotina</taxon>
        <taxon>Glomeromycetes</taxon>
        <taxon>Archaeosporales</taxon>
        <taxon>Ambisporaceae</taxon>
        <taxon>Ambispora</taxon>
    </lineage>
</organism>
<name>A0A9N9BHB1_9GLOM</name>
<proteinExistence type="predicted"/>
<keyword evidence="3" id="KW-1185">Reference proteome</keyword>
<dbReference type="AlphaFoldDB" id="A0A9N9BHB1"/>
<feature type="region of interest" description="Disordered" evidence="1">
    <location>
        <begin position="1"/>
        <end position="20"/>
    </location>
</feature>
<comment type="caution">
    <text evidence="2">The sequence shown here is derived from an EMBL/GenBank/DDBJ whole genome shotgun (WGS) entry which is preliminary data.</text>
</comment>
<reference evidence="2" key="1">
    <citation type="submission" date="2021-06" db="EMBL/GenBank/DDBJ databases">
        <authorList>
            <person name="Kallberg Y."/>
            <person name="Tangrot J."/>
            <person name="Rosling A."/>
        </authorList>
    </citation>
    <scope>NUCLEOTIDE SEQUENCE</scope>
    <source>
        <strain evidence="2">MT106</strain>
    </source>
</reference>
<sequence length="58" mass="6515">MSISIDPVSHQPAPNDYPDTIRTVNNTIETTTATNNYTLNDNECQSLTTDSDKYFSMQ</sequence>
<evidence type="ECO:0000313" key="2">
    <source>
        <dbReference type="EMBL" id="CAG8563752.1"/>
    </source>
</evidence>
<evidence type="ECO:0000313" key="3">
    <source>
        <dbReference type="Proteomes" id="UP000789831"/>
    </source>
</evidence>